<keyword evidence="1" id="KW-0472">Membrane</keyword>
<proteinExistence type="predicted"/>
<reference evidence="2 3" key="1">
    <citation type="journal article" date="2019" name="Nat. Plants">
        <title>Genome sequencing of Musa balbisiana reveals subgenome evolution and function divergence in polyploid bananas.</title>
        <authorList>
            <person name="Yao X."/>
        </authorList>
    </citation>
    <scope>NUCLEOTIDE SEQUENCE [LARGE SCALE GENOMIC DNA]</scope>
    <source>
        <strain evidence="3">cv. DH-PKW</strain>
        <tissue evidence="2">Leaves</tissue>
    </source>
</reference>
<feature type="transmembrane region" description="Helical" evidence="1">
    <location>
        <begin position="62"/>
        <end position="84"/>
    </location>
</feature>
<sequence length="381" mass="43735">MADSSLSPLPSHFPLGSSTLDESYRPLPSLYLAFLVIWALSAFSWIVNTWRNRFVQTNKLQWMLASVPLVKALQLALSCSFWYSCINLQICSLWMSFGVYVTGILFQTSSFVSFMLISHGYCIIYERLLVRERRITAVLGCILYLTLVGYKTAVPYFTVFLVLAYSLSFYMIFHHISHSLLVLREQLIFIEGEDTHTMHNALYAKYIMFKYVLQLQSVFGFLMSVKQAVDMFFGTSSYCICLTRKFQGAMQLVAMAEVLIYMNVDEALDTYWFRLLVREWAQVCIFLYIGWTFRTQEVSPHFSVMPALKSKKEMILPPVYSIEMNAADFNDLASQQLHVGVPTSFPYSNCGNSFKPLVVIVQNPHCRSTSQDQPPVVLLDK</sequence>
<feature type="transmembrane region" description="Helical" evidence="1">
    <location>
        <begin position="30"/>
        <end position="50"/>
    </location>
</feature>
<dbReference type="PANTHER" id="PTHR36329:SF1">
    <property type="entry name" value="TRANSMEMBRANE PROTEIN"/>
    <property type="match status" value="1"/>
</dbReference>
<accession>A0A4S8JJ55</accession>
<comment type="caution">
    <text evidence="2">The sequence shown here is derived from an EMBL/GenBank/DDBJ whole genome shotgun (WGS) entry which is preliminary data.</text>
</comment>
<evidence type="ECO:0000313" key="3">
    <source>
        <dbReference type="Proteomes" id="UP000317650"/>
    </source>
</evidence>
<dbReference type="PANTHER" id="PTHR36329">
    <property type="entry name" value="TRANSMEMBRANE PROTEIN"/>
    <property type="match status" value="1"/>
</dbReference>
<protein>
    <recommendedName>
        <fullName evidence="4">THH1/TOM1/TOM3 domain-containing protein</fullName>
    </recommendedName>
</protein>
<organism evidence="2 3">
    <name type="scientific">Musa balbisiana</name>
    <name type="common">Banana</name>
    <dbReference type="NCBI Taxonomy" id="52838"/>
    <lineage>
        <taxon>Eukaryota</taxon>
        <taxon>Viridiplantae</taxon>
        <taxon>Streptophyta</taxon>
        <taxon>Embryophyta</taxon>
        <taxon>Tracheophyta</taxon>
        <taxon>Spermatophyta</taxon>
        <taxon>Magnoliopsida</taxon>
        <taxon>Liliopsida</taxon>
        <taxon>Zingiberales</taxon>
        <taxon>Musaceae</taxon>
        <taxon>Musa</taxon>
    </lineage>
</organism>
<name>A0A4S8JJ55_MUSBA</name>
<feature type="transmembrane region" description="Helical" evidence="1">
    <location>
        <begin position="104"/>
        <end position="123"/>
    </location>
</feature>
<dbReference type="AlphaFoldDB" id="A0A4S8JJ55"/>
<keyword evidence="3" id="KW-1185">Reference proteome</keyword>
<evidence type="ECO:0000313" key="2">
    <source>
        <dbReference type="EMBL" id="THU62031.1"/>
    </source>
</evidence>
<keyword evidence="1" id="KW-1133">Transmembrane helix</keyword>
<dbReference type="Proteomes" id="UP000317650">
    <property type="component" value="Chromosome 1"/>
</dbReference>
<keyword evidence="1" id="KW-0812">Transmembrane</keyword>
<dbReference type="EMBL" id="PYDT01000004">
    <property type="protein sequence ID" value="THU62031.1"/>
    <property type="molecule type" value="Genomic_DNA"/>
</dbReference>
<evidence type="ECO:0000256" key="1">
    <source>
        <dbReference type="SAM" id="Phobius"/>
    </source>
</evidence>
<gene>
    <name evidence="2" type="ORF">C4D60_Mb01t00880</name>
</gene>
<evidence type="ECO:0008006" key="4">
    <source>
        <dbReference type="Google" id="ProtNLM"/>
    </source>
</evidence>